<name>A0A1S2L685_9BACI</name>
<dbReference type="PANTHER" id="PTHR43280">
    <property type="entry name" value="ARAC-FAMILY TRANSCRIPTIONAL REGULATOR"/>
    <property type="match status" value="1"/>
</dbReference>
<dbReference type="InterPro" id="IPR020449">
    <property type="entry name" value="Tscrpt_reg_AraC-type_HTH"/>
</dbReference>
<dbReference type="CDD" id="cd17535">
    <property type="entry name" value="REC_NarL-like"/>
    <property type="match status" value="1"/>
</dbReference>
<dbReference type="OrthoDB" id="9788446at2"/>
<dbReference type="Gene3D" id="3.40.50.2300">
    <property type="match status" value="1"/>
</dbReference>
<evidence type="ECO:0000259" key="6">
    <source>
        <dbReference type="PROSITE" id="PS50110"/>
    </source>
</evidence>
<dbReference type="InterPro" id="IPR018062">
    <property type="entry name" value="HTH_AraC-typ_CS"/>
</dbReference>
<evidence type="ECO:0000313" key="7">
    <source>
        <dbReference type="EMBL" id="OIJ07473.1"/>
    </source>
</evidence>
<keyword evidence="9" id="KW-1185">Reference proteome</keyword>
<protein>
    <submittedName>
        <fullName evidence="8">Helix-turn-helix domain-containing protein</fullName>
    </submittedName>
</protein>
<dbReference type="EMBL" id="CP063356">
    <property type="protein sequence ID" value="QOY36662.1"/>
    <property type="molecule type" value="Genomic_DNA"/>
</dbReference>
<reference evidence="8 9" key="2">
    <citation type="journal article" date="2017" name="Genome Announc.">
        <title>Draft Genome Sequences of Four Alkaliphilic Bacteria Belonging to the Anaerobacillus Genus.</title>
        <authorList>
            <person name="Bassil N.M."/>
            <person name="Lloyd J.R."/>
        </authorList>
    </citation>
    <scope>NUCLEOTIDE SEQUENCE [LARGE SCALE GENOMIC DNA]</scope>
    <source>
        <strain evidence="8 9">NB2006</strain>
    </source>
</reference>
<dbReference type="PRINTS" id="PR00032">
    <property type="entry name" value="HTHARAC"/>
</dbReference>
<gene>
    <name evidence="8" type="ORF">AWH56_003025</name>
    <name evidence="7" type="ORF">AWH56_20550</name>
</gene>
<dbReference type="KEGG" id="aia:AWH56_003025"/>
<dbReference type="InterPro" id="IPR018060">
    <property type="entry name" value="HTH_AraC"/>
</dbReference>
<dbReference type="InterPro" id="IPR058245">
    <property type="entry name" value="NreC/VraR/RcsB-like_REC"/>
</dbReference>
<evidence type="ECO:0000256" key="4">
    <source>
        <dbReference type="PROSITE-ProRule" id="PRU00169"/>
    </source>
</evidence>
<feature type="domain" description="Response regulatory" evidence="6">
    <location>
        <begin position="3"/>
        <end position="120"/>
    </location>
</feature>
<dbReference type="PROSITE" id="PS01124">
    <property type="entry name" value="HTH_ARAC_FAMILY_2"/>
    <property type="match status" value="1"/>
</dbReference>
<dbReference type="EMBL" id="LQXD01000173">
    <property type="protein sequence ID" value="OIJ07473.1"/>
    <property type="molecule type" value="Genomic_DNA"/>
</dbReference>
<evidence type="ECO:0000259" key="5">
    <source>
        <dbReference type="PROSITE" id="PS01124"/>
    </source>
</evidence>
<sequence>MLKIIIADLEPIQRKSIKMLLQEKYRNQVIVLETEQGQEVIDFVENNGIDLVILDNRLVGLDGLTCAKRIKEKKPYQKLIVYTMSEDRSIKEAYQAIGIVEFLIKPLRPQILIDVIGKVLAQIPETPKRKMNLKIEEILEFIDSHLNQDLTLTYVAERMNFSSYYLSKVFKKELGVNFVKYVTERKMDKAKELLKDDDIPIVNIAFDIGYPEPSYFTKVFKKVENMTPSQYRNQYSRYK</sequence>
<dbReference type="Pfam" id="PF00072">
    <property type="entry name" value="Response_reg"/>
    <property type="match status" value="1"/>
</dbReference>
<dbReference type="SUPFAM" id="SSF52172">
    <property type="entry name" value="CheY-like"/>
    <property type="match status" value="1"/>
</dbReference>
<keyword evidence="1" id="KW-0805">Transcription regulation</keyword>
<dbReference type="Gene3D" id="1.10.10.60">
    <property type="entry name" value="Homeodomain-like"/>
    <property type="match status" value="2"/>
</dbReference>
<reference evidence="7 9" key="1">
    <citation type="submission" date="2016-10" db="EMBL/GenBank/DDBJ databases">
        <title>Draft genome sequences of four alkaliphilic bacteria belonging to the Anaerobacillus genus.</title>
        <authorList>
            <person name="Bassil N.M."/>
            <person name="Lloyd J.R."/>
        </authorList>
    </citation>
    <scope>NUCLEOTIDE SEQUENCE [LARGE SCALE GENOMIC DNA]</scope>
    <source>
        <strain evidence="7 9">NB2006</strain>
    </source>
</reference>
<dbReference type="SMART" id="SM00342">
    <property type="entry name" value="HTH_ARAC"/>
    <property type="match status" value="1"/>
</dbReference>
<dbReference type="RefSeq" id="WP_071318827.1">
    <property type="nucleotide sequence ID" value="NZ_CP063356.2"/>
</dbReference>
<dbReference type="Pfam" id="PF12833">
    <property type="entry name" value="HTH_18"/>
    <property type="match status" value="1"/>
</dbReference>
<dbReference type="PANTHER" id="PTHR43280:SF2">
    <property type="entry name" value="HTH-TYPE TRANSCRIPTIONAL REGULATOR EXSA"/>
    <property type="match status" value="1"/>
</dbReference>
<evidence type="ECO:0000313" key="8">
    <source>
        <dbReference type="EMBL" id="QOY36662.1"/>
    </source>
</evidence>
<dbReference type="Proteomes" id="UP000180175">
    <property type="component" value="Chromosome"/>
</dbReference>
<feature type="domain" description="HTH araC/xylS-type" evidence="5">
    <location>
        <begin position="136"/>
        <end position="234"/>
    </location>
</feature>
<dbReference type="InterPro" id="IPR009057">
    <property type="entry name" value="Homeodomain-like_sf"/>
</dbReference>
<reference evidence="8 9" key="3">
    <citation type="journal article" date="2019" name="Int. J. Syst. Evol. Microbiol.">
        <title>Anaerobacillus isosaccharinicus sp. nov., an alkaliphilic bacterium which degrades isosaccharinic acid.</title>
        <authorList>
            <person name="Bassil N.M."/>
            <person name="Lloyd J.R."/>
        </authorList>
    </citation>
    <scope>NUCLEOTIDE SEQUENCE [LARGE SCALE GENOMIC DNA]</scope>
    <source>
        <strain evidence="8 9">NB2006</strain>
    </source>
</reference>
<dbReference type="InterPro" id="IPR011006">
    <property type="entry name" value="CheY-like_superfamily"/>
</dbReference>
<dbReference type="GO" id="GO:0003700">
    <property type="term" value="F:DNA-binding transcription factor activity"/>
    <property type="evidence" value="ECO:0007669"/>
    <property type="project" value="InterPro"/>
</dbReference>
<organism evidence="7 9">
    <name type="scientific">Anaerobacillus isosaccharinicus</name>
    <dbReference type="NCBI Taxonomy" id="1532552"/>
    <lineage>
        <taxon>Bacteria</taxon>
        <taxon>Bacillati</taxon>
        <taxon>Bacillota</taxon>
        <taxon>Bacilli</taxon>
        <taxon>Bacillales</taxon>
        <taxon>Bacillaceae</taxon>
        <taxon>Anaerobacillus</taxon>
    </lineage>
</organism>
<evidence type="ECO:0000256" key="3">
    <source>
        <dbReference type="ARBA" id="ARBA00023163"/>
    </source>
</evidence>
<dbReference type="GO" id="GO:0000160">
    <property type="term" value="P:phosphorelay signal transduction system"/>
    <property type="evidence" value="ECO:0007669"/>
    <property type="project" value="InterPro"/>
</dbReference>
<keyword evidence="2" id="KW-0238">DNA-binding</keyword>
<accession>A0A1S2L685</accession>
<keyword evidence="4" id="KW-0597">Phosphoprotein</keyword>
<dbReference type="SMART" id="SM00448">
    <property type="entry name" value="REC"/>
    <property type="match status" value="1"/>
</dbReference>
<dbReference type="PROSITE" id="PS00041">
    <property type="entry name" value="HTH_ARAC_FAMILY_1"/>
    <property type="match status" value="1"/>
</dbReference>
<dbReference type="SUPFAM" id="SSF46689">
    <property type="entry name" value="Homeodomain-like"/>
    <property type="match status" value="2"/>
</dbReference>
<dbReference type="GO" id="GO:0043565">
    <property type="term" value="F:sequence-specific DNA binding"/>
    <property type="evidence" value="ECO:0007669"/>
    <property type="project" value="InterPro"/>
</dbReference>
<evidence type="ECO:0000256" key="1">
    <source>
        <dbReference type="ARBA" id="ARBA00023015"/>
    </source>
</evidence>
<evidence type="ECO:0000313" key="9">
    <source>
        <dbReference type="Proteomes" id="UP000180175"/>
    </source>
</evidence>
<keyword evidence="3" id="KW-0804">Transcription</keyword>
<dbReference type="InterPro" id="IPR001789">
    <property type="entry name" value="Sig_transdc_resp-reg_receiver"/>
</dbReference>
<evidence type="ECO:0000256" key="2">
    <source>
        <dbReference type="ARBA" id="ARBA00023125"/>
    </source>
</evidence>
<feature type="modified residue" description="4-aspartylphosphate" evidence="4">
    <location>
        <position position="55"/>
    </location>
</feature>
<dbReference type="PROSITE" id="PS50110">
    <property type="entry name" value="RESPONSE_REGULATORY"/>
    <property type="match status" value="1"/>
</dbReference>
<dbReference type="AlphaFoldDB" id="A0A1S2L685"/>
<proteinExistence type="predicted"/>
<reference evidence="8" key="4">
    <citation type="submission" date="2020-10" db="EMBL/GenBank/DDBJ databases">
        <authorList>
            <person name="Bassil N.M."/>
            <person name="Lloyd J.R."/>
        </authorList>
    </citation>
    <scope>NUCLEOTIDE SEQUENCE</scope>
    <source>
        <strain evidence="8">NB2006</strain>
    </source>
</reference>